<feature type="region of interest" description="Disordered" evidence="1">
    <location>
        <begin position="60"/>
        <end position="86"/>
    </location>
</feature>
<dbReference type="Pfam" id="PF09579">
    <property type="entry name" value="Spore_YtfJ"/>
    <property type="match status" value="1"/>
</dbReference>
<accession>A0A2K2FH02</accession>
<dbReference type="EMBL" id="NIOJ01000031">
    <property type="protein sequence ID" value="PNT98043.1"/>
    <property type="molecule type" value="Genomic_DNA"/>
</dbReference>
<reference evidence="2 3" key="1">
    <citation type="submission" date="2017-06" db="EMBL/GenBank/DDBJ databases">
        <title>Investigating the central metabolism of Clostridium thermosuccinogenes.</title>
        <authorList>
            <person name="Koendjbiharie J.G."/>
            <person name="van Kranenburg R."/>
        </authorList>
    </citation>
    <scope>NUCLEOTIDE SEQUENCE [LARGE SCALE GENOMIC DNA]</scope>
    <source>
        <strain evidence="2 3">DSM 5806</strain>
    </source>
</reference>
<sequence>MSQHPIEGLMKTAMESIKEMVDVNTIVGDAVQTPDGTVIIPISRVTFGFASGGGEYKAAMRVDDDNGDEEEEGSSQSRTNSKFPFAGGSGAGVSINPVAFMVVGQNQIKLLPVNTNYTVEKVIDLVPELMKKANETFRKKITVKKEIKTGDKNGKVVEEVENE</sequence>
<proteinExistence type="predicted"/>
<dbReference type="PIRSF" id="PIRSF021377">
    <property type="entry name" value="YtfJ"/>
    <property type="match status" value="1"/>
</dbReference>
<dbReference type="AlphaFoldDB" id="A0A2K2FH02"/>
<protein>
    <submittedName>
        <fullName evidence="2">Sporulation protein YtfJ</fullName>
    </submittedName>
</protein>
<evidence type="ECO:0000256" key="1">
    <source>
        <dbReference type="SAM" id="MobiDB-lite"/>
    </source>
</evidence>
<organism evidence="2 3">
    <name type="scientific">Clostridium thermosuccinogenes</name>
    <dbReference type="NCBI Taxonomy" id="84032"/>
    <lineage>
        <taxon>Bacteria</taxon>
        <taxon>Bacillati</taxon>
        <taxon>Bacillota</taxon>
        <taxon>Clostridia</taxon>
        <taxon>Eubacteriales</taxon>
        <taxon>Clostridiaceae</taxon>
        <taxon>Clostridium</taxon>
    </lineage>
</organism>
<dbReference type="RefSeq" id="WP_103081955.1">
    <property type="nucleotide sequence ID" value="NZ_CP021850.1"/>
</dbReference>
<dbReference type="Proteomes" id="UP000236151">
    <property type="component" value="Unassembled WGS sequence"/>
</dbReference>
<dbReference type="PANTHER" id="PTHR39162:SF1">
    <property type="entry name" value="SPORULATION PROTEIN YTFJ"/>
    <property type="match status" value="1"/>
</dbReference>
<dbReference type="InterPro" id="IPR014229">
    <property type="entry name" value="Spore_YtfJ"/>
</dbReference>
<name>A0A2K2FH02_9CLOT</name>
<evidence type="ECO:0000313" key="3">
    <source>
        <dbReference type="Proteomes" id="UP000236151"/>
    </source>
</evidence>
<evidence type="ECO:0000313" key="2">
    <source>
        <dbReference type="EMBL" id="PNT98043.1"/>
    </source>
</evidence>
<dbReference type="OrthoDB" id="9796262at2"/>
<dbReference type="PANTHER" id="PTHR39162">
    <property type="entry name" value="GLL3345 PROTEIN"/>
    <property type="match status" value="1"/>
</dbReference>
<comment type="caution">
    <text evidence="2">The sequence shown here is derived from an EMBL/GenBank/DDBJ whole genome shotgun (WGS) entry which is preliminary data.</text>
</comment>
<dbReference type="KEGG" id="cthd:CDO33_07180"/>
<dbReference type="NCBIfam" id="TIGR02874">
    <property type="entry name" value="spore_ytfJ"/>
    <property type="match status" value="1"/>
</dbReference>
<gene>
    <name evidence="2" type="primary">ytfJ</name>
    <name evidence="2" type="ORF">CDQ84_11865</name>
</gene>
<keyword evidence="3" id="KW-1185">Reference proteome</keyword>